<dbReference type="AlphaFoldDB" id="A0A2Z5FSB8"/>
<proteinExistence type="predicted"/>
<evidence type="ECO:0000313" key="2">
    <source>
        <dbReference type="Proteomes" id="UP000253606"/>
    </source>
</evidence>
<dbReference type="Proteomes" id="UP000253606">
    <property type="component" value="Chromosome"/>
</dbReference>
<dbReference type="EMBL" id="CP030840">
    <property type="protein sequence ID" value="AXC09689.1"/>
    <property type="molecule type" value="Genomic_DNA"/>
</dbReference>
<organism evidence="1 2">
    <name type="scientific">Acidisarcina polymorpha</name>
    <dbReference type="NCBI Taxonomy" id="2211140"/>
    <lineage>
        <taxon>Bacteria</taxon>
        <taxon>Pseudomonadati</taxon>
        <taxon>Acidobacteriota</taxon>
        <taxon>Terriglobia</taxon>
        <taxon>Terriglobales</taxon>
        <taxon>Acidobacteriaceae</taxon>
        <taxon>Acidisarcina</taxon>
    </lineage>
</organism>
<protein>
    <submittedName>
        <fullName evidence="1">Uncharacterized protein</fullName>
    </submittedName>
</protein>
<dbReference type="KEGG" id="abas:ACPOL_0306"/>
<accession>A0A2Z5FSB8</accession>
<sequence>MDPAQVRILASIGCPVADIGKVLGCGSKTLERRFMREMEIGRAERNTSLRRRQVELALAGNVTMLIWLGKQYLGQKDKQEVMTGEDGNNEGPIRIASRLDLSRVGDADLETLERILADAHRSSDDLVRL</sequence>
<gene>
    <name evidence="1" type="ORF">ACPOL_0306</name>
</gene>
<evidence type="ECO:0000313" key="1">
    <source>
        <dbReference type="EMBL" id="AXC09689.1"/>
    </source>
</evidence>
<name>A0A2Z5FSB8_9BACT</name>
<reference evidence="1 2" key="1">
    <citation type="journal article" date="2018" name="Front. Microbiol.">
        <title>Hydrolytic Capabilities as a Key to Environmental Success: Chitinolytic and Cellulolytic Acidobacteria From Acidic Sub-arctic Soils and Boreal Peatlands.</title>
        <authorList>
            <person name="Belova S.E."/>
            <person name="Ravin N.V."/>
            <person name="Pankratov T.A."/>
            <person name="Rakitin A.L."/>
            <person name="Ivanova A.A."/>
            <person name="Beletsky A.V."/>
            <person name="Mardanov A.V."/>
            <person name="Sinninghe Damste J.S."/>
            <person name="Dedysh S.N."/>
        </authorList>
    </citation>
    <scope>NUCLEOTIDE SEQUENCE [LARGE SCALE GENOMIC DNA]</scope>
    <source>
        <strain evidence="1 2">SBC82</strain>
    </source>
</reference>
<keyword evidence="2" id="KW-1185">Reference proteome</keyword>